<dbReference type="Proteomes" id="UP001174909">
    <property type="component" value="Unassembled WGS sequence"/>
</dbReference>
<protein>
    <submittedName>
        <fullName evidence="1">Uncharacterized protein</fullName>
    </submittedName>
</protein>
<comment type="caution">
    <text evidence="1">The sequence shown here is derived from an EMBL/GenBank/DDBJ whole genome shotgun (WGS) entry which is preliminary data.</text>
</comment>
<proteinExistence type="predicted"/>
<evidence type="ECO:0000313" key="2">
    <source>
        <dbReference type="Proteomes" id="UP001174909"/>
    </source>
</evidence>
<accession>A0AA35T9E8</accession>
<evidence type="ECO:0000313" key="1">
    <source>
        <dbReference type="EMBL" id="CAI8043784.1"/>
    </source>
</evidence>
<organism evidence="1 2">
    <name type="scientific">Geodia barretti</name>
    <name type="common">Barrett's horny sponge</name>
    <dbReference type="NCBI Taxonomy" id="519541"/>
    <lineage>
        <taxon>Eukaryota</taxon>
        <taxon>Metazoa</taxon>
        <taxon>Porifera</taxon>
        <taxon>Demospongiae</taxon>
        <taxon>Heteroscleromorpha</taxon>
        <taxon>Tetractinellida</taxon>
        <taxon>Astrophorina</taxon>
        <taxon>Geodiidae</taxon>
        <taxon>Geodia</taxon>
    </lineage>
</organism>
<keyword evidence="2" id="KW-1185">Reference proteome</keyword>
<name>A0AA35T9E8_GEOBA</name>
<dbReference type="EMBL" id="CASHTH010003358">
    <property type="protein sequence ID" value="CAI8043784.1"/>
    <property type="molecule type" value="Genomic_DNA"/>
</dbReference>
<sequence length="37" mass="4227">MTPFSRGRLLSYSPSVEATKEKKKKQLGGFLPRILYV</sequence>
<reference evidence="1" key="1">
    <citation type="submission" date="2023-03" db="EMBL/GenBank/DDBJ databases">
        <authorList>
            <person name="Steffen K."/>
            <person name="Cardenas P."/>
        </authorList>
    </citation>
    <scope>NUCLEOTIDE SEQUENCE</scope>
</reference>
<dbReference type="AlphaFoldDB" id="A0AA35T9E8"/>
<gene>
    <name evidence="1" type="ORF">GBAR_LOCUS24292</name>
</gene>